<feature type="domain" description="HTH cro/C1-type" evidence="1">
    <location>
        <begin position="35"/>
        <end position="82"/>
    </location>
</feature>
<evidence type="ECO:0000259" key="1">
    <source>
        <dbReference type="PROSITE" id="PS50943"/>
    </source>
</evidence>
<dbReference type="PANTHER" id="PTHR35010:SF2">
    <property type="entry name" value="BLL4672 PROTEIN"/>
    <property type="match status" value="1"/>
</dbReference>
<protein>
    <submittedName>
        <fullName evidence="2">Helix-turn-helix transcriptional regulator</fullName>
    </submittedName>
</protein>
<dbReference type="Gene3D" id="3.30.450.180">
    <property type="match status" value="1"/>
</dbReference>
<name>A0ABN3XNS8_9ACTN</name>
<dbReference type="InterPro" id="IPR001387">
    <property type="entry name" value="Cro/C1-type_HTH"/>
</dbReference>
<proteinExistence type="predicted"/>
<reference evidence="2 3" key="1">
    <citation type="journal article" date="2019" name="Int. J. Syst. Evol. Microbiol.">
        <title>The Global Catalogue of Microorganisms (GCM) 10K type strain sequencing project: providing services to taxonomists for standard genome sequencing and annotation.</title>
        <authorList>
            <consortium name="The Broad Institute Genomics Platform"/>
            <consortium name="The Broad Institute Genome Sequencing Center for Infectious Disease"/>
            <person name="Wu L."/>
            <person name="Ma J."/>
        </authorList>
    </citation>
    <scope>NUCLEOTIDE SEQUENCE [LARGE SCALE GENOMIC DNA]</scope>
    <source>
        <strain evidence="2 3">JCM 9088</strain>
    </source>
</reference>
<dbReference type="Proteomes" id="UP001500403">
    <property type="component" value="Unassembled WGS sequence"/>
</dbReference>
<sequence length="283" mass="31420">MNTSGELGTILRVWRERLTPKMTGLPANTARRTSGLRREELAVLAGVSVDYIVRLEQGRASAPSAQVCAALARALQLSDTEQEHLFRLAGHATVTGRISRLVPESIRRLVDRTSDRPVAVFDAMWTLLLWNPLWAALMGDPSQLRETERNVLWLHFVGLSPCHIRKSSGTEGFDTSMVADLRRSAGRYPDDPQLRQLVTRLGEESGRFSELWQRHEIAEHGPTVKSIAHPDVGRLDLDCDVLTTQRGDLRIVMYTAEPGSESEGKLALLATIGIQHMITGATR</sequence>
<evidence type="ECO:0000313" key="2">
    <source>
        <dbReference type="EMBL" id="GAA2974239.1"/>
    </source>
</evidence>
<dbReference type="SMART" id="SM00530">
    <property type="entry name" value="HTH_XRE"/>
    <property type="match status" value="1"/>
</dbReference>
<dbReference type="RefSeq" id="WP_344500879.1">
    <property type="nucleotide sequence ID" value="NZ_BAAAUD010000114.1"/>
</dbReference>
<dbReference type="Pfam" id="PF17765">
    <property type="entry name" value="MLTR_LBD"/>
    <property type="match status" value="1"/>
</dbReference>
<keyword evidence="3" id="KW-1185">Reference proteome</keyword>
<gene>
    <name evidence="2" type="ORF">GCM10010446_68180</name>
</gene>
<dbReference type="Pfam" id="PF13560">
    <property type="entry name" value="HTH_31"/>
    <property type="match status" value="1"/>
</dbReference>
<accession>A0ABN3XNS8</accession>
<comment type="caution">
    <text evidence="2">The sequence shown here is derived from an EMBL/GenBank/DDBJ whole genome shotgun (WGS) entry which is preliminary data.</text>
</comment>
<evidence type="ECO:0000313" key="3">
    <source>
        <dbReference type="Proteomes" id="UP001500403"/>
    </source>
</evidence>
<dbReference type="PANTHER" id="PTHR35010">
    <property type="entry name" value="BLL4672 PROTEIN-RELATED"/>
    <property type="match status" value="1"/>
</dbReference>
<dbReference type="SUPFAM" id="SSF47413">
    <property type="entry name" value="lambda repressor-like DNA-binding domains"/>
    <property type="match status" value="1"/>
</dbReference>
<dbReference type="PROSITE" id="PS50943">
    <property type="entry name" value="HTH_CROC1"/>
    <property type="match status" value="1"/>
</dbReference>
<dbReference type="InterPro" id="IPR041413">
    <property type="entry name" value="MLTR_LBD"/>
</dbReference>
<dbReference type="EMBL" id="BAAAUD010000114">
    <property type="protein sequence ID" value="GAA2974239.1"/>
    <property type="molecule type" value="Genomic_DNA"/>
</dbReference>
<dbReference type="Gene3D" id="1.10.260.40">
    <property type="entry name" value="lambda repressor-like DNA-binding domains"/>
    <property type="match status" value="1"/>
</dbReference>
<dbReference type="InterPro" id="IPR010982">
    <property type="entry name" value="Lambda_DNA-bd_dom_sf"/>
</dbReference>
<dbReference type="CDD" id="cd00093">
    <property type="entry name" value="HTH_XRE"/>
    <property type="match status" value="1"/>
</dbReference>
<organism evidence="2 3">
    <name type="scientific">Streptomyces enissocaesilis</name>
    <dbReference type="NCBI Taxonomy" id="332589"/>
    <lineage>
        <taxon>Bacteria</taxon>
        <taxon>Bacillati</taxon>
        <taxon>Actinomycetota</taxon>
        <taxon>Actinomycetes</taxon>
        <taxon>Kitasatosporales</taxon>
        <taxon>Streptomycetaceae</taxon>
        <taxon>Streptomyces</taxon>
        <taxon>Streptomyces rochei group</taxon>
    </lineage>
</organism>